<dbReference type="EMBL" id="JACHLR010000013">
    <property type="protein sequence ID" value="MBB4859606.1"/>
    <property type="molecule type" value="Genomic_DNA"/>
</dbReference>
<keyword evidence="2" id="KW-1185">Reference proteome</keyword>
<gene>
    <name evidence="1" type="ORF">HNO88_002935</name>
</gene>
<dbReference type="RefSeq" id="WP_184246824.1">
    <property type="nucleotide sequence ID" value="NZ_JACHLR010000013.1"/>
</dbReference>
<evidence type="ECO:0000313" key="2">
    <source>
        <dbReference type="Proteomes" id="UP000555448"/>
    </source>
</evidence>
<comment type="caution">
    <text evidence="1">The sequence shown here is derived from an EMBL/GenBank/DDBJ whole genome shotgun (WGS) entry which is preliminary data.</text>
</comment>
<sequence>MAVSQLPEHNSSLKLQGGTLYSEAAYFDGVPVAHIAAWEERQRLKRIARQHGGRR</sequence>
<evidence type="ECO:0000313" key="1">
    <source>
        <dbReference type="EMBL" id="MBB4859606.1"/>
    </source>
</evidence>
<proteinExistence type="predicted"/>
<accession>A0A7W7KBU0</accession>
<dbReference type="AlphaFoldDB" id="A0A7W7KBU0"/>
<dbReference type="Proteomes" id="UP000555448">
    <property type="component" value="Unassembled WGS sequence"/>
</dbReference>
<protein>
    <submittedName>
        <fullName evidence="1">Uncharacterized protein</fullName>
    </submittedName>
</protein>
<organism evidence="1 2">
    <name type="scientific">Novosphingobium chloroacetimidivorans</name>
    <dbReference type="NCBI Taxonomy" id="1428314"/>
    <lineage>
        <taxon>Bacteria</taxon>
        <taxon>Pseudomonadati</taxon>
        <taxon>Pseudomonadota</taxon>
        <taxon>Alphaproteobacteria</taxon>
        <taxon>Sphingomonadales</taxon>
        <taxon>Sphingomonadaceae</taxon>
        <taxon>Novosphingobium</taxon>
    </lineage>
</organism>
<name>A0A7W7KBU0_9SPHN</name>
<reference evidence="1 2" key="1">
    <citation type="submission" date="2020-08" db="EMBL/GenBank/DDBJ databases">
        <title>Functional genomics of gut bacteria from endangered species of beetles.</title>
        <authorList>
            <person name="Carlos-Shanley C."/>
        </authorList>
    </citation>
    <scope>NUCLEOTIDE SEQUENCE [LARGE SCALE GENOMIC DNA]</scope>
    <source>
        <strain evidence="1 2">S00245</strain>
    </source>
</reference>